<dbReference type="PANTHER" id="PTHR15263:SF1">
    <property type="entry name" value="NF-KAPPA-B INHIBITOR-LIKE PROTEIN 1"/>
    <property type="match status" value="1"/>
</dbReference>
<evidence type="ECO:0000256" key="1">
    <source>
        <dbReference type="ARBA" id="ARBA00004123"/>
    </source>
</evidence>
<evidence type="ECO:0000256" key="2">
    <source>
        <dbReference type="ARBA" id="ARBA00014259"/>
    </source>
</evidence>
<proteinExistence type="predicted"/>
<dbReference type="GeneID" id="136071643"/>
<evidence type="ECO:0000256" key="8">
    <source>
        <dbReference type="ARBA" id="ARBA00030802"/>
    </source>
</evidence>
<keyword evidence="6" id="KW-0539">Nucleus</keyword>
<protein>
    <recommendedName>
        <fullName evidence="2">NF-kappa-B inhibitor-like protein 1</fullName>
    </recommendedName>
    <alternativeName>
        <fullName evidence="7">Inhibitor of kappa B-like protein</fullName>
    </alternativeName>
    <alternativeName>
        <fullName evidence="8">Nuclear factor of kappa light polypeptide gene enhancer in B-cells inhibitor-like 1</fullName>
    </alternativeName>
</protein>
<dbReference type="Gene3D" id="1.25.40.20">
    <property type="entry name" value="Ankyrin repeat-containing domain"/>
    <property type="match status" value="1"/>
</dbReference>
<evidence type="ECO:0000256" key="3">
    <source>
        <dbReference type="ARBA" id="ARBA00022553"/>
    </source>
</evidence>
<reference evidence="10" key="2">
    <citation type="submission" date="2025-08" db="UniProtKB">
        <authorList>
            <consortium name="RefSeq"/>
        </authorList>
    </citation>
    <scope>IDENTIFICATION</scope>
</reference>
<sequence length="354" mass="41853">MSRFKKIKKKLHRYISSGRIKAINKLFRDNCDVAEHLRSEINFPYKKNKWYLHKYCAKGESSMVRVLYNAGADLSVCNKDGSNSLHIALNYAIDNFDRDFFYDIVFELYNNASGELRSKKNRYGETANDLFEEIVDLLISKQSRTLIESDDEDVEDRDWNGKLFFELGEENFVNEAYTDLEYADTYQKENAESFSEWGDRIRKEYNVKNKNEKVKTLPSVKRKKVESSNLTFVLKKKLNILNLRETYEEKCNCVFEKVDNSKLDFKTVPWPIRNSELAYHNFNSHADEMIENLTYGLTPEDKTKYLKKQQIRWHPDRFLQKCGHRLNVIDKDNILKCVQHLSQRINALVNCSKH</sequence>
<keyword evidence="5" id="KW-0040">ANK repeat</keyword>
<accession>A0ABM4BDA1</accession>
<name>A0ABM4BDA1_HYDVU</name>
<comment type="subcellular location">
    <subcellularLocation>
        <location evidence="1">Nucleus</location>
    </subcellularLocation>
</comment>
<evidence type="ECO:0000313" key="10">
    <source>
        <dbReference type="RefSeq" id="XP_065646919.1"/>
    </source>
</evidence>
<evidence type="ECO:0000256" key="6">
    <source>
        <dbReference type="ARBA" id="ARBA00023242"/>
    </source>
</evidence>
<evidence type="ECO:0000256" key="7">
    <source>
        <dbReference type="ARBA" id="ARBA00030621"/>
    </source>
</evidence>
<keyword evidence="3" id="KW-0597">Phosphoprotein</keyword>
<dbReference type="Proteomes" id="UP001652625">
    <property type="component" value="Chromosome 02"/>
</dbReference>
<dbReference type="SUPFAM" id="SSF48403">
    <property type="entry name" value="Ankyrin repeat"/>
    <property type="match status" value="1"/>
</dbReference>
<evidence type="ECO:0000256" key="5">
    <source>
        <dbReference type="ARBA" id="ARBA00023043"/>
    </source>
</evidence>
<dbReference type="InterPro" id="IPR038753">
    <property type="entry name" value="NFKBIL1"/>
</dbReference>
<evidence type="ECO:0000256" key="4">
    <source>
        <dbReference type="ARBA" id="ARBA00022737"/>
    </source>
</evidence>
<dbReference type="InterPro" id="IPR036770">
    <property type="entry name" value="Ankyrin_rpt-contain_sf"/>
</dbReference>
<reference evidence="9" key="1">
    <citation type="submission" date="2025-05" db="UniProtKB">
        <authorList>
            <consortium name="RefSeq"/>
        </authorList>
    </citation>
    <scope>NUCLEOTIDE SEQUENCE [LARGE SCALE GENOMIC DNA]</scope>
</reference>
<organism evidence="9 10">
    <name type="scientific">Hydra vulgaris</name>
    <name type="common">Hydra</name>
    <name type="synonym">Hydra attenuata</name>
    <dbReference type="NCBI Taxonomy" id="6087"/>
    <lineage>
        <taxon>Eukaryota</taxon>
        <taxon>Metazoa</taxon>
        <taxon>Cnidaria</taxon>
        <taxon>Hydrozoa</taxon>
        <taxon>Hydroidolina</taxon>
        <taxon>Anthoathecata</taxon>
        <taxon>Aplanulata</taxon>
        <taxon>Hydridae</taxon>
        <taxon>Hydra</taxon>
    </lineage>
</organism>
<gene>
    <name evidence="10" type="primary">LOC136071643</name>
</gene>
<keyword evidence="9" id="KW-1185">Reference proteome</keyword>
<keyword evidence="4" id="KW-0677">Repeat</keyword>
<dbReference type="PANTHER" id="PTHR15263">
    <property type="entry name" value="I-KAPPA-B-LIKE PROTEIN IKBL"/>
    <property type="match status" value="1"/>
</dbReference>
<dbReference type="RefSeq" id="XP_065646919.1">
    <property type="nucleotide sequence ID" value="XM_065790847.1"/>
</dbReference>
<evidence type="ECO:0000313" key="9">
    <source>
        <dbReference type="Proteomes" id="UP001652625"/>
    </source>
</evidence>